<evidence type="ECO:0000313" key="2">
    <source>
        <dbReference type="EMBL" id="TQS40071.1"/>
    </source>
</evidence>
<dbReference type="GO" id="GO:0004775">
    <property type="term" value="F:succinate-CoA ligase (ADP-forming) activity"/>
    <property type="evidence" value="ECO:0007669"/>
    <property type="project" value="TreeGrafter"/>
</dbReference>
<gene>
    <name evidence="2" type="ORF">FL583_36745</name>
</gene>
<dbReference type="AlphaFoldDB" id="A0A545AFL4"/>
<evidence type="ECO:0000313" key="3">
    <source>
        <dbReference type="Proteomes" id="UP000317982"/>
    </source>
</evidence>
<organism evidence="2 3">
    <name type="scientific">Cryptosporangium phraense</name>
    <dbReference type="NCBI Taxonomy" id="2593070"/>
    <lineage>
        <taxon>Bacteria</taxon>
        <taxon>Bacillati</taxon>
        <taxon>Actinomycetota</taxon>
        <taxon>Actinomycetes</taxon>
        <taxon>Cryptosporangiales</taxon>
        <taxon>Cryptosporangiaceae</taxon>
        <taxon>Cryptosporangium</taxon>
    </lineage>
</organism>
<dbReference type="GO" id="GO:0009361">
    <property type="term" value="C:succinate-CoA ligase complex (ADP-forming)"/>
    <property type="evidence" value="ECO:0007669"/>
    <property type="project" value="TreeGrafter"/>
</dbReference>
<accession>A0A545AFL4</accession>
<sequence length="501" mass="50168">MRHVEVRRGTYRDSVQLLQVSQAVSGLPGVTGAMVAMGTELNLELIAGMGFEPPADATAGDMVVAIATADEPTRDAAVAALESALAAKAPPATGDSTLPPPRTVGAAVRAADANLALISTPGRYAFADAMDALDAGANVLVFSDNVPVEQEIALKDRAAERGLLVMGPDCGTAVVGGLGLGFANVVRPGPVGIVAASGTGAQQVLTLLDAAGVGISHCLGVGGRDLSAAVAGRSTLAALDALGADPATEVILVISKPPAPAVADAVREHAAGLSKPVVFGLLGGGRPDLTAVVTEVLGVLGKTAPSPWPRWLPSDEGPDLVAPFSFGTGNLRGIYSGGTLCDEAMVIASAALGPIVSNIPLDPAWTIGADLKADGHAMLDFGDDALTAGRPHPMIDGTLRLARLASEAADPDTRVVLMDVVLGHGAHPDPASELAPAIAAALGAADRPFDVVIALVGSAGDPQGASRQATELQGVGARVFSSNAEAAREAVAILKPDEVTE</sequence>
<dbReference type="RefSeq" id="WP_142709527.1">
    <property type="nucleotide sequence ID" value="NZ_VIRS01000048.1"/>
</dbReference>
<protein>
    <submittedName>
        <fullName evidence="2">FdrA family protein</fullName>
    </submittedName>
</protein>
<feature type="domain" description="ATP-citrate synthase/succinyl-CoA ligase C-terminal" evidence="1">
    <location>
        <begin position="334"/>
        <end position="492"/>
    </location>
</feature>
<dbReference type="PANTHER" id="PTHR11117">
    <property type="entry name" value="SUCCINYL-COA LIGASE SUBUNIT ALPHA"/>
    <property type="match status" value="1"/>
</dbReference>
<evidence type="ECO:0000259" key="1">
    <source>
        <dbReference type="Pfam" id="PF00549"/>
    </source>
</evidence>
<dbReference type="Gene3D" id="3.40.50.720">
    <property type="entry name" value="NAD(P)-binding Rossmann-like Domain"/>
    <property type="match status" value="1"/>
</dbReference>
<comment type="caution">
    <text evidence="2">The sequence shown here is derived from an EMBL/GenBank/DDBJ whole genome shotgun (WGS) entry which is preliminary data.</text>
</comment>
<dbReference type="GO" id="GO:0006099">
    <property type="term" value="P:tricarboxylic acid cycle"/>
    <property type="evidence" value="ECO:0007669"/>
    <property type="project" value="TreeGrafter"/>
</dbReference>
<dbReference type="Gene3D" id="3.40.50.261">
    <property type="entry name" value="Succinyl-CoA synthetase domains"/>
    <property type="match status" value="2"/>
</dbReference>
<dbReference type="SUPFAM" id="SSF51735">
    <property type="entry name" value="NAD(P)-binding Rossmann-fold domains"/>
    <property type="match status" value="1"/>
</dbReference>
<reference evidence="2 3" key="1">
    <citation type="submission" date="2019-07" db="EMBL/GenBank/DDBJ databases">
        <title>Cryptosporangium phraense sp. nov., isolated from plant litter.</title>
        <authorList>
            <person name="Suriyachadkun C."/>
        </authorList>
    </citation>
    <scope>NUCLEOTIDE SEQUENCE [LARGE SCALE GENOMIC DNA]</scope>
    <source>
        <strain evidence="2 3">A-T 5661</strain>
    </source>
</reference>
<dbReference type="InterPro" id="IPR016102">
    <property type="entry name" value="Succinyl-CoA_synth-like"/>
</dbReference>
<dbReference type="GO" id="GO:0005829">
    <property type="term" value="C:cytosol"/>
    <property type="evidence" value="ECO:0007669"/>
    <property type="project" value="TreeGrafter"/>
</dbReference>
<dbReference type="PANTHER" id="PTHR11117:SF24">
    <property type="entry name" value="PROTEIN FDRA"/>
    <property type="match status" value="1"/>
</dbReference>
<dbReference type="Proteomes" id="UP000317982">
    <property type="component" value="Unassembled WGS sequence"/>
</dbReference>
<keyword evidence="3" id="KW-1185">Reference proteome</keyword>
<dbReference type="InterPro" id="IPR005811">
    <property type="entry name" value="SUCC_ACL_C"/>
</dbReference>
<name>A0A545AFL4_9ACTN</name>
<dbReference type="SUPFAM" id="SSF52210">
    <property type="entry name" value="Succinyl-CoA synthetase domains"/>
    <property type="match status" value="2"/>
</dbReference>
<dbReference type="InterPro" id="IPR036291">
    <property type="entry name" value="NAD(P)-bd_dom_sf"/>
</dbReference>
<dbReference type="EMBL" id="VIRS01000048">
    <property type="protein sequence ID" value="TQS40071.1"/>
    <property type="molecule type" value="Genomic_DNA"/>
</dbReference>
<proteinExistence type="predicted"/>
<dbReference type="InParanoid" id="A0A545AFL4"/>
<dbReference type="Pfam" id="PF00549">
    <property type="entry name" value="Ligase_CoA"/>
    <property type="match status" value="1"/>
</dbReference>
<dbReference type="OrthoDB" id="5580580at2"/>
<dbReference type="GO" id="GO:0004776">
    <property type="term" value="F:succinate-CoA ligase (GDP-forming) activity"/>
    <property type="evidence" value="ECO:0007669"/>
    <property type="project" value="TreeGrafter"/>
</dbReference>